<accession>A0A1D1UDB1</accession>
<dbReference type="Proteomes" id="UP000186922">
    <property type="component" value="Unassembled WGS sequence"/>
</dbReference>
<evidence type="ECO:0000256" key="1">
    <source>
        <dbReference type="SAM" id="Phobius"/>
    </source>
</evidence>
<sequence>MDKLKTCTRFGRYDYWMMAVMGMLVVVFVKDVKLLLWNISDQKRDSNKEVGDIDAEDAQTFDICDDISTTRFADT</sequence>
<reference evidence="2 3" key="1">
    <citation type="journal article" date="2016" name="Nat. Commun.">
        <title>Extremotolerant tardigrade genome and improved radiotolerance of human cultured cells by tardigrade-unique protein.</title>
        <authorList>
            <person name="Hashimoto T."/>
            <person name="Horikawa D.D."/>
            <person name="Saito Y."/>
            <person name="Kuwahara H."/>
            <person name="Kozuka-Hata H."/>
            <person name="Shin-I T."/>
            <person name="Minakuchi Y."/>
            <person name="Ohishi K."/>
            <person name="Motoyama A."/>
            <person name="Aizu T."/>
            <person name="Enomoto A."/>
            <person name="Kondo K."/>
            <person name="Tanaka S."/>
            <person name="Hara Y."/>
            <person name="Koshikawa S."/>
            <person name="Sagara H."/>
            <person name="Miura T."/>
            <person name="Yokobori S."/>
            <person name="Miyagawa K."/>
            <person name="Suzuki Y."/>
            <person name="Kubo T."/>
            <person name="Oyama M."/>
            <person name="Kohara Y."/>
            <person name="Fujiyama A."/>
            <person name="Arakawa K."/>
            <person name="Katayama T."/>
            <person name="Toyoda A."/>
            <person name="Kunieda T."/>
        </authorList>
    </citation>
    <scope>NUCLEOTIDE SEQUENCE [LARGE SCALE GENOMIC DNA]</scope>
    <source>
        <strain evidence="2 3">YOKOZUNA-1</strain>
    </source>
</reference>
<keyword evidence="1" id="KW-1133">Transmembrane helix</keyword>
<gene>
    <name evidence="2" type="primary">RvY_00587-1</name>
    <name evidence="2" type="synonym">RvY_00587.1</name>
    <name evidence="2" type="ORF">RvY_00587</name>
</gene>
<comment type="caution">
    <text evidence="2">The sequence shown here is derived from an EMBL/GenBank/DDBJ whole genome shotgun (WGS) entry which is preliminary data.</text>
</comment>
<feature type="transmembrane region" description="Helical" evidence="1">
    <location>
        <begin position="15"/>
        <end position="36"/>
    </location>
</feature>
<dbReference type="AlphaFoldDB" id="A0A1D1UDB1"/>
<keyword evidence="1" id="KW-0812">Transmembrane</keyword>
<protein>
    <submittedName>
        <fullName evidence="2">Uncharacterized protein</fullName>
    </submittedName>
</protein>
<evidence type="ECO:0000313" key="2">
    <source>
        <dbReference type="EMBL" id="GAU87789.1"/>
    </source>
</evidence>
<organism evidence="2 3">
    <name type="scientific">Ramazzottius varieornatus</name>
    <name type="common">Water bear</name>
    <name type="synonym">Tardigrade</name>
    <dbReference type="NCBI Taxonomy" id="947166"/>
    <lineage>
        <taxon>Eukaryota</taxon>
        <taxon>Metazoa</taxon>
        <taxon>Ecdysozoa</taxon>
        <taxon>Tardigrada</taxon>
        <taxon>Eutardigrada</taxon>
        <taxon>Parachela</taxon>
        <taxon>Hypsibioidea</taxon>
        <taxon>Ramazzottiidae</taxon>
        <taxon>Ramazzottius</taxon>
    </lineage>
</organism>
<proteinExistence type="predicted"/>
<dbReference type="EMBL" id="BDGG01000001">
    <property type="protein sequence ID" value="GAU87789.1"/>
    <property type="molecule type" value="Genomic_DNA"/>
</dbReference>
<name>A0A1D1UDB1_RAMVA</name>
<keyword evidence="1" id="KW-0472">Membrane</keyword>
<keyword evidence="3" id="KW-1185">Reference proteome</keyword>
<evidence type="ECO:0000313" key="3">
    <source>
        <dbReference type="Proteomes" id="UP000186922"/>
    </source>
</evidence>